<dbReference type="EMBL" id="CP000245">
    <property type="protein sequence ID" value="AEG92780.1"/>
    <property type="molecule type" value="Genomic_DNA"/>
</dbReference>
<dbReference type="SUPFAM" id="SSF55961">
    <property type="entry name" value="Bet v1-like"/>
    <property type="match status" value="1"/>
</dbReference>
<reference evidence="4" key="1">
    <citation type="submission" date="2006-01" db="EMBL/GenBank/DDBJ databases">
        <title>Genome of the cyst-dividing bacterium Ramlibacter tataouinensis.</title>
        <authorList>
            <person name="Barakat M."/>
            <person name="Ortet P."/>
            <person name="De Luca G."/>
            <person name="Jourlin-Castelli C."/>
            <person name="Ansaldi M."/>
            <person name="Py B."/>
            <person name="Fichant G."/>
            <person name="Coutinho P."/>
            <person name="Voulhoux R."/>
            <person name="Bastien O."/>
            <person name="Roy S."/>
            <person name="Marechal E."/>
            <person name="Henrissat B."/>
            <person name="Quentin Y."/>
            <person name="Noirot P."/>
            <person name="Filloux A."/>
            <person name="Mejean V."/>
            <person name="DuBow M."/>
            <person name="Barras F."/>
            <person name="Heulin T."/>
        </authorList>
    </citation>
    <scope>NUCLEOTIDE SEQUENCE [LARGE SCALE GENOMIC DNA]</scope>
    <source>
        <strain evidence="4">ATCC BAA-407 / DSM 14655 / LMG 21543 / TTB310</strain>
    </source>
</reference>
<organism evidence="3 4">
    <name type="scientific">Ramlibacter tataouinensis (strain ATCC BAA-407 / DSM 14655 / LMG 21543 / TTB310)</name>
    <dbReference type="NCBI Taxonomy" id="365046"/>
    <lineage>
        <taxon>Bacteria</taxon>
        <taxon>Pseudomonadati</taxon>
        <taxon>Pseudomonadota</taxon>
        <taxon>Betaproteobacteria</taxon>
        <taxon>Burkholderiales</taxon>
        <taxon>Comamonadaceae</taxon>
        <taxon>Ramlibacter</taxon>
    </lineage>
</organism>
<dbReference type="KEGG" id="rta:Rta_16880"/>
<evidence type="ECO:0000313" key="3">
    <source>
        <dbReference type="EMBL" id="AEG92780.1"/>
    </source>
</evidence>
<dbReference type="Pfam" id="PF03364">
    <property type="entry name" value="Polyketide_cyc"/>
    <property type="match status" value="1"/>
</dbReference>
<sequence length="229" mass="24942">MQMKKSGIAAAVAALAAAGGLLLSKRTRMSRRPGPLLSVEETLVVRPPGGRALLTVAALAAGGWLLSSQMRKGRSSGSASTVEESIELDVPVSTAYNQFTQFEDFPQFMATVEEVKQLDDTHLHWRAVVAGKPKEWDAEITEQIPDKRIAWRSTDGVPNAGVVTFHKIGDNRTRVMLQMDYQPETLVEKVGDAVGGVKLTTKGNLKRFKNLLESRGFESGAWRGTVAQH</sequence>
<dbReference type="Gene3D" id="3.30.530.20">
    <property type="match status" value="1"/>
</dbReference>
<dbReference type="eggNOG" id="COG5637">
    <property type="taxonomic scope" value="Bacteria"/>
</dbReference>
<dbReference type="PATRIC" id="fig|365046.3.peg.1721"/>
<dbReference type="InterPro" id="IPR005031">
    <property type="entry name" value="COQ10_START"/>
</dbReference>
<evidence type="ECO:0000256" key="1">
    <source>
        <dbReference type="ARBA" id="ARBA00008918"/>
    </source>
</evidence>
<dbReference type="PANTHER" id="PTHR33824:SF7">
    <property type="entry name" value="POLYKETIDE CYCLASE_DEHYDRASE AND LIPID TRANSPORT SUPERFAMILY PROTEIN"/>
    <property type="match status" value="1"/>
</dbReference>
<dbReference type="HOGENOM" id="CLU_1209008_0_0_4"/>
<dbReference type="CDD" id="cd07817">
    <property type="entry name" value="SRPBCC_8"/>
    <property type="match status" value="1"/>
</dbReference>
<name>F5Y694_RAMTT</name>
<evidence type="ECO:0000259" key="2">
    <source>
        <dbReference type="Pfam" id="PF03364"/>
    </source>
</evidence>
<reference evidence="3 4" key="2">
    <citation type="journal article" date="2011" name="PLoS ONE">
        <title>The Cyst-Dividing Bacterium Ramlibacter tataouinensis TTB310 Genome Reveals a Well-Stocked Toolbox for Adaptation to a Desert Environment.</title>
        <authorList>
            <person name="De Luca G."/>
            <person name="Barakat M."/>
            <person name="Ortet P."/>
            <person name="Fochesato S."/>
            <person name="Jourlin-Castelli C."/>
            <person name="Ansaldi M."/>
            <person name="Py B."/>
            <person name="Fichant G."/>
            <person name="Coutinho P.M."/>
            <person name="Voulhoux R."/>
            <person name="Bastien O."/>
            <person name="Marechal E."/>
            <person name="Henrissat B."/>
            <person name="Quentin Y."/>
            <person name="Noirot P."/>
            <person name="Filloux A."/>
            <person name="Mejean V."/>
            <person name="Dubow M.S."/>
            <person name="Barras F."/>
            <person name="Barbe V."/>
            <person name="Weissenbach J."/>
            <person name="Mihalcescu I."/>
            <person name="Vermeglio A."/>
            <person name="Achouak W."/>
            <person name="Heulin T."/>
        </authorList>
    </citation>
    <scope>NUCLEOTIDE SEQUENCE [LARGE SCALE GENOMIC DNA]</scope>
    <source>
        <strain evidence="4">ATCC BAA-407 / DSM 14655 / LMG 21543 / TTB310</strain>
    </source>
</reference>
<dbReference type="Proteomes" id="UP000008385">
    <property type="component" value="Chromosome"/>
</dbReference>
<dbReference type="PANTHER" id="PTHR33824">
    <property type="entry name" value="POLYKETIDE CYCLASE/DEHYDRASE AND LIPID TRANSPORT SUPERFAMILY PROTEIN"/>
    <property type="match status" value="1"/>
</dbReference>
<dbReference type="InterPro" id="IPR023393">
    <property type="entry name" value="START-like_dom_sf"/>
</dbReference>
<accession>F5Y694</accession>
<dbReference type="AlphaFoldDB" id="F5Y694"/>
<evidence type="ECO:0000313" key="4">
    <source>
        <dbReference type="Proteomes" id="UP000008385"/>
    </source>
</evidence>
<gene>
    <name evidence="3" type="ordered locus">Rta_16880</name>
</gene>
<feature type="domain" description="Coenzyme Q-binding protein COQ10 START" evidence="2">
    <location>
        <begin position="89"/>
        <end position="201"/>
    </location>
</feature>
<dbReference type="STRING" id="365046.Rta_16880"/>
<proteinExistence type="inferred from homology"/>
<protein>
    <recommendedName>
        <fullName evidence="2">Coenzyme Q-binding protein COQ10 START domain-containing protein</fullName>
    </recommendedName>
</protein>
<comment type="similarity">
    <text evidence="1">Belongs to the ribosome association toxin RatA family.</text>
</comment>
<keyword evidence="4" id="KW-1185">Reference proteome</keyword>
<dbReference type="InterPro" id="IPR047137">
    <property type="entry name" value="ORF3"/>
</dbReference>